<organism evidence="2 3">
    <name type="scientific">Weizmannia acidilactici</name>
    <dbReference type="NCBI Taxonomy" id="2607726"/>
    <lineage>
        <taxon>Bacteria</taxon>
        <taxon>Bacillati</taxon>
        <taxon>Bacillota</taxon>
        <taxon>Bacilli</taxon>
        <taxon>Bacillales</taxon>
        <taxon>Bacillaceae</taxon>
        <taxon>Heyndrickxia</taxon>
    </lineage>
</organism>
<dbReference type="Pfam" id="PF14938">
    <property type="entry name" value="SNAP"/>
    <property type="match status" value="1"/>
</dbReference>
<dbReference type="Proteomes" id="UP000391919">
    <property type="component" value="Unassembled WGS sequence"/>
</dbReference>
<protein>
    <submittedName>
        <fullName evidence="2">Transcriptional regulator</fullName>
    </submittedName>
</protein>
<dbReference type="InterPro" id="IPR001387">
    <property type="entry name" value="Cro/C1-type_HTH"/>
</dbReference>
<dbReference type="InterPro" id="IPR010982">
    <property type="entry name" value="Lambda_DNA-bd_dom_sf"/>
</dbReference>
<feature type="domain" description="HTH cro/C1-type" evidence="1">
    <location>
        <begin position="7"/>
        <end position="60"/>
    </location>
</feature>
<name>A0A5J4JJM9_9BACI</name>
<dbReference type="Gene3D" id="1.10.260.40">
    <property type="entry name" value="lambda repressor-like DNA-binding domains"/>
    <property type="match status" value="1"/>
</dbReference>
<comment type="caution">
    <text evidence="2">The sequence shown here is derived from an EMBL/GenBank/DDBJ whole genome shotgun (WGS) entry which is preliminary data.</text>
</comment>
<dbReference type="RefSeq" id="WP_151681136.1">
    <property type="nucleotide sequence ID" value="NZ_BKZP01000030.1"/>
</dbReference>
<dbReference type="SUPFAM" id="SSF47413">
    <property type="entry name" value="lambda repressor-like DNA-binding domains"/>
    <property type="match status" value="1"/>
</dbReference>
<dbReference type="InterPro" id="IPR019734">
    <property type="entry name" value="TPR_rpt"/>
</dbReference>
<dbReference type="CDD" id="cd00093">
    <property type="entry name" value="HTH_XRE"/>
    <property type="match status" value="1"/>
</dbReference>
<dbReference type="AlphaFoldDB" id="A0A5J4JJM9"/>
<evidence type="ECO:0000313" key="3">
    <source>
        <dbReference type="Proteomes" id="UP000391919"/>
    </source>
</evidence>
<dbReference type="InterPro" id="IPR011990">
    <property type="entry name" value="TPR-like_helical_dom_sf"/>
</dbReference>
<dbReference type="InterPro" id="IPR053163">
    <property type="entry name" value="HTH-type_regulator_Rgg"/>
</dbReference>
<proteinExistence type="predicted"/>
<dbReference type="PROSITE" id="PS50943">
    <property type="entry name" value="HTH_CROC1"/>
    <property type="match status" value="1"/>
</dbReference>
<dbReference type="Gene3D" id="1.25.40.10">
    <property type="entry name" value="Tetratricopeptide repeat domain"/>
    <property type="match status" value="1"/>
</dbReference>
<dbReference type="SMART" id="SM00028">
    <property type="entry name" value="TPR"/>
    <property type="match status" value="3"/>
</dbReference>
<accession>A0A5J4JJM9</accession>
<dbReference type="EMBL" id="BKZQ01000025">
    <property type="protein sequence ID" value="GER70698.1"/>
    <property type="molecule type" value="Genomic_DNA"/>
</dbReference>
<keyword evidence="3" id="KW-1185">Reference proteome</keyword>
<evidence type="ECO:0000313" key="2">
    <source>
        <dbReference type="EMBL" id="GER70698.1"/>
    </source>
</evidence>
<sequence>MNVGSIIKLHRIQQNLTQEELADGIISTSYLSKIENGKIEPHEDVIKLLSARLGIDLTSQADANIKKKCEDWFHLLLTSKDTDLIKKTYEEIFPIAENMQDMELSVLWKIHLVRYYLKIEAYDLAKQQIDKLREISSTFNPIQKYYWLKFNGNYYSMINQQQNALQYYTLADNISIQTNISEEEKADLSYTLSVTCSKLRLTSEAQNYAAKALEYYKQNYHFERCAECHIILGISSRRIRQYDKAIQNYQLAQKLAELTKRKDLIRLVHQNLGHLHSVQNNREEAISHYAEIIKEETSHFEVRLLALISIIEEYYKSSHYEKALGKVMQGLGWLDKIGKDNYLIFYYELTVYKFLLNEEYEEFEKTLLDFIPILKQQKDYARLTTYTEMLGDFYVENHKYKLATIYFKVAIESYNKIIEI</sequence>
<dbReference type="SMART" id="SM00530">
    <property type="entry name" value="HTH_XRE"/>
    <property type="match status" value="1"/>
</dbReference>
<dbReference type="Pfam" id="PF01381">
    <property type="entry name" value="HTH_3"/>
    <property type="match status" value="1"/>
</dbReference>
<evidence type="ECO:0000259" key="1">
    <source>
        <dbReference type="PROSITE" id="PS50943"/>
    </source>
</evidence>
<dbReference type="PANTHER" id="PTHR37038">
    <property type="entry name" value="TRANSCRIPTIONAL REGULATOR-RELATED"/>
    <property type="match status" value="1"/>
</dbReference>
<gene>
    <name evidence="2" type="primary">nprR</name>
    <name evidence="2" type="ORF">BpJC7_20010</name>
</gene>
<reference evidence="2 3" key="1">
    <citation type="submission" date="2019-09" db="EMBL/GenBank/DDBJ databases">
        <title>Draft genome sequence of Bacillus sp. JC-7.</title>
        <authorList>
            <person name="Tanaka N."/>
            <person name="Shiwa Y."/>
            <person name="Fujita N."/>
            <person name="Tanasupawat S."/>
        </authorList>
    </citation>
    <scope>NUCLEOTIDE SEQUENCE [LARGE SCALE GENOMIC DNA]</scope>
    <source>
        <strain evidence="2 3">JC-7</strain>
    </source>
</reference>
<dbReference type="SUPFAM" id="SSF48452">
    <property type="entry name" value="TPR-like"/>
    <property type="match status" value="1"/>
</dbReference>
<dbReference type="GO" id="GO:0003677">
    <property type="term" value="F:DNA binding"/>
    <property type="evidence" value="ECO:0007669"/>
    <property type="project" value="InterPro"/>
</dbReference>